<organism evidence="1 2">
    <name type="scientific">Vibrio campbellii (strain ATCC BAA-1116)</name>
    <dbReference type="NCBI Taxonomy" id="2902295"/>
    <lineage>
        <taxon>Bacteria</taxon>
        <taxon>Pseudomonadati</taxon>
        <taxon>Pseudomonadota</taxon>
        <taxon>Gammaproteobacteria</taxon>
        <taxon>Vibrionales</taxon>
        <taxon>Vibrionaceae</taxon>
        <taxon>Vibrio</taxon>
    </lineage>
</organism>
<name>A7N620_VIBC1</name>
<reference evidence="1 2" key="1">
    <citation type="submission" date="2007-08" db="EMBL/GenBank/DDBJ databases">
        <authorList>
            <consortium name="The Vibrio harveyi Genome Sequencing Project"/>
            <person name="Bassler B."/>
            <person name="Clifton S.W."/>
            <person name="Fulton L."/>
            <person name="Delehaunty K."/>
            <person name="Fronick C."/>
            <person name="Harrison M."/>
            <person name="Markivic C."/>
            <person name="Fulton R."/>
            <person name="Tin-Wollam A.-M."/>
            <person name="Shah N."/>
            <person name="Pepin K."/>
            <person name="Nash W."/>
            <person name="Thiruvilangam P."/>
            <person name="Bhonagiri V."/>
            <person name="Waters C."/>
            <person name="Tu K.C."/>
            <person name="Irgon J."/>
            <person name="Wilson R.K."/>
        </authorList>
    </citation>
    <scope>NUCLEOTIDE SEQUENCE [LARGE SCALE GENOMIC DNA]</scope>
    <source>
        <strain evidence="2">ATCC BAA-1116 / BB120</strain>
    </source>
</reference>
<gene>
    <name evidence="1" type="ordered locus">VIBHAR_06947</name>
</gene>
<evidence type="ECO:0000313" key="2">
    <source>
        <dbReference type="Proteomes" id="UP000008152"/>
    </source>
</evidence>
<dbReference type="PATRIC" id="fig|338187.36.peg.5777"/>
<sequence length="33" mass="3882">MITGIAIKKFCEMKAISNRAKKIMILYLYVFNE</sequence>
<proteinExistence type="predicted"/>
<evidence type="ECO:0000313" key="1">
    <source>
        <dbReference type="EMBL" id="ABU74821.1"/>
    </source>
</evidence>
<accession>A7N620</accession>
<protein>
    <submittedName>
        <fullName evidence="1">Uncharacterized protein</fullName>
    </submittedName>
</protein>
<dbReference type="AlphaFoldDB" id="A7N620"/>
<dbReference type="Proteomes" id="UP000008152">
    <property type="component" value="Chromosome II"/>
</dbReference>
<dbReference type="EMBL" id="CP000790">
    <property type="protein sequence ID" value="ABU74821.1"/>
    <property type="molecule type" value="Genomic_DNA"/>
</dbReference>
<dbReference type="KEGG" id="vha:VIBHAR_06947"/>